<feature type="domain" description="Fido" evidence="8">
    <location>
        <begin position="52"/>
        <end position="189"/>
    </location>
</feature>
<dbReference type="GO" id="GO:0005524">
    <property type="term" value="F:ATP binding"/>
    <property type="evidence" value="ECO:0007669"/>
    <property type="project" value="UniProtKB-KW"/>
</dbReference>
<evidence type="ECO:0000256" key="3">
    <source>
        <dbReference type="ARBA" id="ARBA00022741"/>
    </source>
</evidence>
<dbReference type="Gene3D" id="1.10.3290.10">
    <property type="entry name" value="Fido-like domain"/>
    <property type="match status" value="1"/>
</dbReference>
<keyword evidence="10" id="KW-1185">Reference proteome</keyword>
<dbReference type="InterPro" id="IPR003812">
    <property type="entry name" value="Fido"/>
</dbReference>
<dbReference type="OrthoDB" id="9813719at2"/>
<evidence type="ECO:0000256" key="5">
    <source>
        <dbReference type="ARBA" id="ARBA00034531"/>
    </source>
</evidence>
<sequence length="216" mass="24407">MTFDPFGDFESRGYLRNFASIKDVSKVKDLEYASFQGNLSRAINALAAIDFIEYKHVLSIHETLFGDVYPWAGRDRVLTAPNINISKGGYGEMFAQPPYIRRVTDYALDLGRDPNVMRERPGHIMGSLAHAHPFLDGNGRTIMVLHTELAYRAGISIDWGQTDKTDYLIALTKELNDLDWGHLDNYLKPFIRPAIERKQSISALKSLRGLGETKNT</sequence>
<keyword evidence="1" id="KW-0808">Transferase</keyword>
<evidence type="ECO:0000256" key="6">
    <source>
        <dbReference type="ARBA" id="ARBA00047939"/>
    </source>
</evidence>
<dbReference type="RefSeq" id="WP_015328954.1">
    <property type="nucleotide sequence ID" value="NC_020053.1"/>
</dbReference>
<dbReference type="HOGENOM" id="CLU_093097_0_0_3"/>
<dbReference type="KEGG" id="cmp:Cha6605_6242"/>
<proteinExistence type="predicted"/>
<dbReference type="EMBL" id="CP003601">
    <property type="protein sequence ID" value="AFY97069.1"/>
    <property type="molecule type" value="Genomic_DNA"/>
</dbReference>
<dbReference type="Pfam" id="PF02661">
    <property type="entry name" value="Fic"/>
    <property type="match status" value="1"/>
</dbReference>
<keyword evidence="9" id="KW-0132">Cell division</keyword>
<geneLocation type="plasmid" evidence="9 10">
    <name>pCHA6605.01</name>
</geneLocation>
<dbReference type="PANTHER" id="PTHR39560">
    <property type="entry name" value="PROTEIN ADENYLYLTRANSFERASE FIC-RELATED"/>
    <property type="match status" value="1"/>
</dbReference>
<dbReference type="AlphaFoldDB" id="K9US23"/>
<evidence type="ECO:0000256" key="7">
    <source>
        <dbReference type="ARBA" id="ARBA00048696"/>
    </source>
</evidence>
<protein>
    <recommendedName>
        <fullName evidence="5">protein adenylyltransferase</fullName>
        <ecNumber evidence="5">2.7.7.108</ecNumber>
    </recommendedName>
</protein>
<keyword evidence="3" id="KW-0547">Nucleotide-binding</keyword>
<comment type="catalytic activity">
    <reaction evidence="6">
        <text>L-threonyl-[protein] + ATP = 3-O-(5'-adenylyl)-L-threonyl-[protein] + diphosphate</text>
        <dbReference type="Rhea" id="RHEA:54292"/>
        <dbReference type="Rhea" id="RHEA-COMP:11060"/>
        <dbReference type="Rhea" id="RHEA-COMP:13847"/>
        <dbReference type="ChEBI" id="CHEBI:30013"/>
        <dbReference type="ChEBI" id="CHEBI:30616"/>
        <dbReference type="ChEBI" id="CHEBI:33019"/>
        <dbReference type="ChEBI" id="CHEBI:138113"/>
        <dbReference type="EC" id="2.7.7.108"/>
    </reaction>
</comment>
<keyword evidence="9" id="KW-0131">Cell cycle</keyword>
<accession>K9US23</accession>
<evidence type="ECO:0000313" key="9">
    <source>
        <dbReference type="EMBL" id="AFY97069.1"/>
    </source>
</evidence>
<evidence type="ECO:0000313" key="10">
    <source>
        <dbReference type="Proteomes" id="UP000010366"/>
    </source>
</evidence>
<evidence type="ECO:0000256" key="1">
    <source>
        <dbReference type="ARBA" id="ARBA00022679"/>
    </source>
</evidence>
<dbReference type="GO" id="GO:0051302">
    <property type="term" value="P:regulation of cell division"/>
    <property type="evidence" value="ECO:0007669"/>
    <property type="project" value="TreeGrafter"/>
</dbReference>
<evidence type="ECO:0000256" key="2">
    <source>
        <dbReference type="ARBA" id="ARBA00022695"/>
    </source>
</evidence>
<name>K9US23_CHAP6</name>
<evidence type="ECO:0000259" key="8">
    <source>
        <dbReference type="PROSITE" id="PS51459"/>
    </source>
</evidence>
<dbReference type="Proteomes" id="UP000010366">
    <property type="component" value="Plasmid pCHA6605.01"/>
</dbReference>
<dbReference type="GO" id="GO:0070733">
    <property type="term" value="F:AMPylase activity"/>
    <property type="evidence" value="ECO:0007669"/>
    <property type="project" value="UniProtKB-EC"/>
</dbReference>
<gene>
    <name evidence="9" type="ORF">Cha6605_6242</name>
</gene>
<comment type="catalytic activity">
    <reaction evidence="7">
        <text>L-tyrosyl-[protein] + ATP = O-(5'-adenylyl)-L-tyrosyl-[protein] + diphosphate</text>
        <dbReference type="Rhea" id="RHEA:54288"/>
        <dbReference type="Rhea" id="RHEA-COMP:10136"/>
        <dbReference type="Rhea" id="RHEA-COMP:13846"/>
        <dbReference type="ChEBI" id="CHEBI:30616"/>
        <dbReference type="ChEBI" id="CHEBI:33019"/>
        <dbReference type="ChEBI" id="CHEBI:46858"/>
        <dbReference type="ChEBI" id="CHEBI:83624"/>
        <dbReference type="EC" id="2.7.7.108"/>
    </reaction>
</comment>
<keyword evidence="9" id="KW-0614">Plasmid</keyword>
<dbReference type="SUPFAM" id="SSF140931">
    <property type="entry name" value="Fic-like"/>
    <property type="match status" value="1"/>
</dbReference>
<dbReference type="eggNOG" id="COG2184">
    <property type="taxonomic scope" value="Bacteria"/>
</dbReference>
<dbReference type="GO" id="GO:0051301">
    <property type="term" value="P:cell division"/>
    <property type="evidence" value="ECO:0007669"/>
    <property type="project" value="UniProtKB-KW"/>
</dbReference>
<keyword evidence="2" id="KW-0548">Nucleotidyltransferase</keyword>
<dbReference type="InterPro" id="IPR036597">
    <property type="entry name" value="Fido-like_dom_sf"/>
</dbReference>
<dbReference type="EC" id="2.7.7.108" evidence="5"/>
<reference evidence="9 10" key="1">
    <citation type="submission" date="2012-05" db="EMBL/GenBank/DDBJ databases">
        <title>Noncontiguous Finished plasmid 1 of genome of Chamaesiphon sp. PCC 6605.</title>
        <authorList>
            <consortium name="US DOE Joint Genome Institute"/>
            <person name="Gugger M."/>
            <person name="Coursin T."/>
            <person name="Rippka R."/>
            <person name="Tandeau De Marsac N."/>
            <person name="Huntemann M."/>
            <person name="Wei C.-L."/>
            <person name="Han J."/>
            <person name="Detter J.C."/>
            <person name="Han C."/>
            <person name="Tapia R."/>
            <person name="Chen A."/>
            <person name="Kyrpides N."/>
            <person name="Mavromatis K."/>
            <person name="Markowitz V."/>
            <person name="Szeto E."/>
            <person name="Ivanova N."/>
            <person name="Pagani I."/>
            <person name="Pati A."/>
            <person name="Goodwin L."/>
            <person name="Nordberg H.P."/>
            <person name="Cantor M.N."/>
            <person name="Hua S.X."/>
            <person name="Woyke T."/>
            <person name="Kerfeld C.A."/>
        </authorList>
    </citation>
    <scope>NUCLEOTIDE SEQUENCE [LARGE SCALE GENOMIC DNA]</scope>
    <source>
        <strain evidence="10">ATCC 27169 / PCC 6605</strain>
        <plasmid evidence="10">Plasmid pCHA6605.01</plasmid>
    </source>
</reference>
<evidence type="ECO:0000256" key="4">
    <source>
        <dbReference type="ARBA" id="ARBA00022840"/>
    </source>
</evidence>
<dbReference type="PANTHER" id="PTHR39560:SF1">
    <property type="entry name" value="PROTEIN ADENYLYLTRANSFERASE FIC-RELATED"/>
    <property type="match status" value="1"/>
</dbReference>
<dbReference type="PROSITE" id="PS51459">
    <property type="entry name" value="FIDO"/>
    <property type="match status" value="1"/>
</dbReference>
<organism evidence="9 10">
    <name type="scientific">Chamaesiphon minutus (strain ATCC 27169 / PCC 6605)</name>
    <dbReference type="NCBI Taxonomy" id="1173020"/>
    <lineage>
        <taxon>Bacteria</taxon>
        <taxon>Bacillati</taxon>
        <taxon>Cyanobacteriota</taxon>
        <taxon>Cyanophyceae</taxon>
        <taxon>Gomontiellales</taxon>
        <taxon>Chamaesiphonaceae</taxon>
        <taxon>Chamaesiphon</taxon>
    </lineage>
</organism>
<keyword evidence="4" id="KW-0067">ATP-binding</keyword>